<accession>A0ABV7WKY7</accession>
<keyword evidence="1" id="KW-0732">Signal</keyword>
<gene>
    <name evidence="2" type="ORF">ACFOLH_12865</name>
</gene>
<dbReference type="Gene3D" id="2.130.10.10">
    <property type="entry name" value="YVTN repeat-like/Quinoprotein amine dehydrogenase"/>
    <property type="match status" value="1"/>
</dbReference>
<evidence type="ECO:0000256" key="1">
    <source>
        <dbReference type="SAM" id="SignalP"/>
    </source>
</evidence>
<proteinExistence type="predicted"/>
<reference evidence="3" key="1">
    <citation type="journal article" date="2019" name="Int. J. Syst. Evol. Microbiol.">
        <title>The Global Catalogue of Microorganisms (GCM) 10K type strain sequencing project: providing services to taxonomists for standard genome sequencing and annotation.</title>
        <authorList>
            <consortium name="The Broad Institute Genomics Platform"/>
            <consortium name="The Broad Institute Genome Sequencing Center for Infectious Disease"/>
            <person name="Wu L."/>
            <person name="Ma J."/>
        </authorList>
    </citation>
    <scope>NUCLEOTIDE SEQUENCE [LARGE SCALE GENOMIC DNA]</scope>
    <source>
        <strain evidence="3">NCAIM B.02333</strain>
    </source>
</reference>
<dbReference type="InterPro" id="IPR015943">
    <property type="entry name" value="WD40/YVTN_repeat-like_dom_sf"/>
</dbReference>
<evidence type="ECO:0000313" key="3">
    <source>
        <dbReference type="Proteomes" id="UP001595685"/>
    </source>
</evidence>
<evidence type="ECO:0000313" key="2">
    <source>
        <dbReference type="EMBL" id="MFC3689233.1"/>
    </source>
</evidence>
<dbReference type="RefSeq" id="WP_340288478.1">
    <property type="nucleotide sequence ID" value="NZ_JBBEOI010000002.1"/>
</dbReference>
<feature type="chain" id="PRO_5047539010" evidence="1">
    <location>
        <begin position="35"/>
        <end position="323"/>
    </location>
</feature>
<protein>
    <submittedName>
        <fullName evidence="2">F510_1955 family glycosylhydrolase</fullName>
    </submittedName>
</protein>
<dbReference type="CDD" id="cd15482">
    <property type="entry name" value="Sialidase_non-viral"/>
    <property type="match status" value="1"/>
</dbReference>
<dbReference type="NCBIfam" id="NF045728">
    <property type="entry name" value="glycosyl_F510_1955"/>
    <property type="match status" value="1"/>
</dbReference>
<organism evidence="2 3">
    <name type="scientific">Aquipuribacter hungaricus</name>
    <dbReference type="NCBI Taxonomy" id="545624"/>
    <lineage>
        <taxon>Bacteria</taxon>
        <taxon>Bacillati</taxon>
        <taxon>Actinomycetota</taxon>
        <taxon>Actinomycetes</taxon>
        <taxon>Micrococcales</taxon>
        <taxon>Intrasporangiaceae</taxon>
        <taxon>Aquipuribacter</taxon>
    </lineage>
</organism>
<dbReference type="InterPro" id="IPR054817">
    <property type="entry name" value="Glycosyl_F510_1955-like"/>
</dbReference>
<feature type="signal peptide" evidence="1">
    <location>
        <begin position="1"/>
        <end position="34"/>
    </location>
</feature>
<keyword evidence="3" id="KW-1185">Reference proteome</keyword>
<comment type="caution">
    <text evidence="2">The sequence shown here is derived from an EMBL/GenBank/DDBJ whole genome shotgun (WGS) entry which is preliminary data.</text>
</comment>
<dbReference type="PROSITE" id="PS51257">
    <property type="entry name" value="PROKAR_LIPOPROTEIN"/>
    <property type="match status" value="1"/>
</dbReference>
<sequence length="323" mass="32720">MNMLARHRTPIRGGLALLLTVPLLGACATGDVEAGGVAVNATAPAQVAGDEHDGMSAMPSPATEAGAGAGDGYTAVGLPSTHVHGVALNPADGRVYLASHDGLFRYDAGGPVRVGPVIDLMGFTVAGPDRFYASGHPGPGVDLPQPVGLIESVDGGDTWAVRSRGGESDFHTLAATGDGVLGFDGALRQSTDDQTWEILDPPVDPYAVAVSPDGTQILITSRSGPRRSTDGGQTWEAIDTAPLLQVVDWADEQTVVGVTPTGSVAVSEDAGATWSTRAETESAPQAVGAHTTADGRLGVLVVTADTVLESSDAAQTFAPLAPS</sequence>
<dbReference type="SUPFAM" id="SSF110296">
    <property type="entry name" value="Oligoxyloglucan reducing end-specific cellobiohydrolase"/>
    <property type="match status" value="1"/>
</dbReference>
<dbReference type="Proteomes" id="UP001595685">
    <property type="component" value="Unassembled WGS sequence"/>
</dbReference>
<dbReference type="EMBL" id="JBHRWW010000008">
    <property type="protein sequence ID" value="MFC3689233.1"/>
    <property type="molecule type" value="Genomic_DNA"/>
</dbReference>
<name>A0ABV7WKY7_9MICO</name>